<evidence type="ECO:0000313" key="15">
    <source>
        <dbReference type="Proteomes" id="UP001176940"/>
    </source>
</evidence>
<organism evidence="14 15">
    <name type="scientific">Ranitomeya imitator</name>
    <name type="common">mimic poison frog</name>
    <dbReference type="NCBI Taxonomy" id="111125"/>
    <lineage>
        <taxon>Eukaryota</taxon>
        <taxon>Metazoa</taxon>
        <taxon>Chordata</taxon>
        <taxon>Craniata</taxon>
        <taxon>Vertebrata</taxon>
        <taxon>Euteleostomi</taxon>
        <taxon>Amphibia</taxon>
        <taxon>Batrachia</taxon>
        <taxon>Anura</taxon>
        <taxon>Neobatrachia</taxon>
        <taxon>Hyloidea</taxon>
        <taxon>Dendrobatidae</taxon>
        <taxon>Dendrobatinae</taxon>
        <taxon>Ranitomeya</taxon>
    </lineage>
</organism>
<dbReference type="EMBL" id="CAUEEQ010031616">
    <property type="protein sequence ID" value="CAJ0950382.1"/>
    <property type="molecule type" value="Genomic_DNA"/>
</dbReference>
<feature type="domain" description="Fucosyltransferase C-terminal" evidence="12">
    <location>
        <begin position="219"/>
        <end position="393"/>
    </location>
</feature>
<evidence type="ECO:0000256" key="6">
    <source>
        <dbReference type="ARBA" id="ARBA00022692"/>
    </source>
</evidence>
<keyword evidence="15" id="KW-1185">Reference proteome</keyword>
<comment type="caution">
    <text evidence="14">The sequence shown here is derived from an EMBL/GenBank/DDBJ whole genome shotgun (WGS) entry which is preliminary data.</text>
</comment>
<evidence type="ECO:0000259" key="12">
    <source>
        <dbReference type="Pfam" id="PF00852"/>
    </source>
</evidence>
<dbReference type="Pfam" id="PF17039">
    <property type="entry name" value="Glyco_tran_10_N"/>
    <property type="match status" value="1"/>
</dbReference>
<dbReference type="SUPFAM" id="SSF53756">
    <property type="entry name" value="UDP-Glycosyltransferase/glycogen phosphorylase"/>
    <property type="match status" value="1"/>
</dbReference>
<dbReference type="PANTHER" id="PTHR11929:SF244">
    <property type="entry name" value="FUCOSYLTRANSFERASE"/>
    <property type="match status" value="1"/>
</dbReference>
<evidence type="ECO:0000256" key="4">
    <source>
        <dbReference type="ARBA" id="ARBA00022676"/>
    </source>
</evidence>
<comment type="pathway">
    <text evidence="2">Protein modification; protein glycosylation.</text>
</comment>
<dbReference type="Pfam" id="PF00852">
    <property type="entry name" value="Glyco_transf_10"/>
    <property type="match status" value="1"/>
</dbReference>
<keyword evidence="8" id="KW-1133">Transmembrane helix</keyword>
<comment type="similarity">
    <text evidence="3 11">Belongs to the glycosyltransferase 10 family.</text>
</comment>
<dbReference type="Proteomes" id="UP001176940">
    <property type="component" value="Unassembled WGS sequence"/>
</dbReference>
<dbReference type="InterPro" id="IPR055270">
    <property type="entry name" value="Glyco_tran_10_C"/>
</dbReference>
<evidence type="ECO:0000256" key="11">
    <source>
        <dbReference type="RuleBase" id="RU003832"/>
    </source>
</evidence>
<dbReference type="EC" id="2.4.1.-" evidence="11"/>
<evidence type="ECO:0000256" key="1">
    <source>
        <dbReference type="ARBA" id="ARBA00004167"/>
    </source>
</evidence>
<evidence type="ECO:0000256" key="2">
    <source>
        <dbReference type="ARBA" id="ARBA00004922"/>
    </source>
</evidence>
<protein>
    <recommendedName>
        <fullName evidence="11">Fucosyltransferase</fullName>
        <ecNumber evidence="11">2.4.1.-</ecNumber>
    </recommendedName>
</protein>
<keyword evidence="11" id="KW-0333">Golgi apparatus</keyword>
<evidence type="ECO:0000256" key="5">
    <source>
        <dbReference type="ARBA" id="ARBA00022679"/>
    </source>
</evidence>
<dbReference type="InterPro" id="IPR031481">
    <property type="entry name" value="Glyco_tran_10_N"/>
</dbReference>
<accession>A0ABN9LTJ3</accession>
<dbReference type="Gene3D" id="3.40.50.11660">
    <property type="entry name" value="Glycosyl transferase family 10, C-terminal domain"/>
    <property type="match status" value="1"/>
</dbReference>
<evidence type="ECO:0000256" key="10">
    <source>
        <dbReference type="ARBA" id="ARBA00023180"/>
    </source>
</evidence>
<evidence type="ECO:0000313" key="14">
    <source>
        <dbReference type="EMBL" id="CAJ0950382.1"/>
    </source>
</evidence>
<gene>
    <name evidence="14" type="ORF">RIMI_LOCUS13004262</name>
</gene>
<evidence type="ECO:0000256" key="3">
    <source>
        <dbReference type="ARBA" id="ARBA00008919"/>
    </source>
</evidence>
<keyword evidence="9" id="KW-0472">Membrane</keyword>
<evidence type="ECO:0000256" key="7">
    <source>
        <dbReference type="ARBA" id="ARBA00022968"/>
    </source>
</evidence>
<comment type="subcellular location">
    <subcellularLocation>
        <location evidence="11">Golgi apparatus</location>
        <location evidence="11">Golgi stack membrane</location>
        <topology evidence="11">Single-pass type II membrane protein</topology>
    </subcellularLocation>
    <subcellularLocation>
        <location evidence="1">Membrane</location>
        <topology evidence="1">Single-pass membrane protein</topology>
    </subcellularLocation>
</comment>
<evidence type="ECO:0000259" key="13">
    <source>
        <dbReference type="Pfam" id="PF17039"/>
    </source>
</evidence>
<dbReference type="InterPro" id="IPR038577">
    <property type="entry name" value="GT10-like_C_sf"/>
</dbReference>
<keyword evidence="4 11" id="KW-0328">Glycosyltransferase</keyword>
<reference evidence="14" key="1">
    <citation type="submission" date="2023-07" db="EMBL/GenBank/DDBJ databases">
        <authorList>
            <person name="Stuckert A."/>
        </authorList>
    </citation>
    <scope>NUCLEOTIDE SEQUENCE</scope>
</reference>
<evidence type="ECO:0000256" key="8">
    <source>
        <dbReference type="ARBA" id="ARBA00022989"/>
    </source>
</evidence>
<keyword evidence="10" id="KW-0325">Glycoprotein</keyword>
<keyword evidence="5 11" id="KW-0808">Transferase</keyword>
<dbReference type="PANTHER" id="PTHR11929">
    <property type="entry name" value="ALPHA- 1,3 -FUCOSYLTRANSFERASE"/>
    <property type="match status" value="1"/>
</dbReference>
<keyword evidence="6 11" id="KW-0812">Transmembrane</keyword>
<feature type="domain" description="Fucosyltransferase N-terminal" evidence="13">
    <location>
        <begin position="124"/>
        <end position="203"/>
    </location>
</feature>
<evidence type="ECO:0000256" key="9">
    <source>
        <dbReference type="ARBA" id="ARBA00023136"/>
    </source>
</evidence>
<keyword evidence="7" id="KW-0735">Signal-anchor</keyword>
<dbReference type="InterPro" id="IPR001503">
    <property type="entry name" value="Glyco_trans_10"/>
</dbReference>
<sequence>MDNDDSRIRVRLFPSLIGRSNLYDIIIAMATIMTSTSILCPSLNQIRGISTSFMTSSSLCPSLIGRGGLINIEVSGGLINIEVSGGLINIECQEDEQYRSVRRTDQYREGFTSLDFPDLRKFDGSGCFYTADRNMYSSANAVVIHHRDVSRSKKQLPQEPRPSNQYWIWLSLESPSHCPNLSFMDNLMNLTMSYRTDSDIFAPSGWIEKHYGTVNFTIPKKTKLVAWAVSNWKVKSKRVQYYQQLKNYLHVDIYGRQHLQLPRDRHLEILSTYKFYLAFENSIHEDYITEKFWYNALYSGCVPVVLGPPRANYERFIPGDAFIHVDDFLNHQELASYLLSLDKDEEKYKQYFNWRNVYKLPKRERAWIVPYCKICEALKKAAPYRTIPSIKAWFK</sequence>
<proteinExistence type="inferred from homology"/>
<name>A0ABN9LTJ3_9NEOB</name>